<organism evidence="2 3">
    <name type="scientific">Bythopirellula polymerisocia</name>
    <dbReference type="NCBI Taxonomy" id="2528003"/>
    <lineage>
        <taxon>Bacteria</taxon>
        <taxon>Pseudomonadati</taxon>
        <taxon>Planctomycetota</taxon>
        <taxon>Planctomycetia</taxon>
        <taxon>Pirellulales</taxon>
        <taxon>Lacipirellulaceae</taxon>
        <taxon>Bythopirellula</taxon>
    </lineage>
</organism>
<evidence type="ECO:0000313" key="2">
    <source>
        <dbReference type="EMBL" id="TWU30450.1"/>
    </source>
</evidence>
<reference evidence="2 3" key="1">
    <citation type="submission" date="2019-02" db="EMBL/GenBank/DDBJ databases">
        <title>Deep-cultivation of Planctomycetes and their phenomic and genomic characterization uncovers novel biology.</title>
        <authorList>
            <person name="Wiegand S."/>
            <person name="Jogler M."/>
            <person name="Boedeker C."/>
            <person name="Pinto D."/>
            <person name="Vollmers J."/>
            <person name="Rivas-Marin E."/>
            <person name="Kohn T."/>
            <person name="Peeters S.H."/>
            <person name="Heuer A."/>
            <person name="Rast P."/>
            <person name="Oberbeckmann S."/>
            <person name="Bunk B."/>
            <person name="Jeske O."/>
            <person name="Meyerdierks A."/>
            <person name="Storesund J.E."/>
            <person name="Kallscheuer N."/>
            <person name="Luecker S."/>
            <person name="Lage O.M."/>
            <person name="Pohl T."/>
            <person name="Merkel B.J."/>
            <person name="Hornburger P."/>
            <person name="Mueller R.-W."/>
            <person name="Bruemmer F."/>
            <person name="Labrenz M."/>
            <person name="Spormann A.M."/>
            <person name="Op Den Camp H."/>
            <person name="Overmann J."/>
            <person name="Amann R."/>
            <person name="Jetten M.S.M."/>
            <person name="Mascher T."/>
            <person name="Medema M.H."/>
            <person name="Devos D.P."/>
            <person name="Kaster A.-K."/>
            <person name="Ovreas L."/>
            <person name="Rohde M."/>
            <person name="Galperin M.Y."/>
            <person name="Jogler C."/>
        </authorList>
    </citation>
    <scope>NUCLEOTIDE SEQUENCE [LARGE SCALE GENOMIC DNA]</scope>
    <source>
        <strain evidence="2 3">Pla144</strain>
    </source>
</reference>
<keyword evidence="1" id="KW-0732">Signal</keyword>
<sequence precursor="true">MQFTITILRYFSVCFTALTLLLANRACAEVAIDVEVAMQKGVPITAPQEWAKRLGKLGLARVQIRSAEGQEQPEATLNETGTRVSVLAVLTSRDELIVPQHKFRAGDVAKLRAYFEGLPHELAEAGIDRGPFRLTEPEFGTVFADLEKPLSISTKGKDAAAVLAHCERGFHLPVSHDPKAGPLLATAPQLTMELEGISTGTALVIALRSAGLTIRPVNEPPGDLHLVVAPYTRNAEVWPIGWKPEGSPRALSPQMFDALSIEIEGYTLATALTALGPRMQIPVVMDEWILDRLEIRPTEIPVKLAKKKTTLMSAVDRMLSQARLAGEIRTDDSGAPFLWVTQYGPDSRPAKQ</sequence>
<evidence type="ECO:0000313" key="3">
    <source>
        <dbReference type="Proteomes" id="UP000318437"/>
    </source>
</evidence>
<dbReference type="RefSeq" id="WP_146448712.1">
    <property type="nucleotide sequence ID" value="NZ_SJPS01000001.1"/>
</dbReference>
<gene>
    <name evidence="2" type="ORF">Pla144_12370</name>
</gene>
<proteinExistence type="predicted"/>
<accession>A0A5C6D0Q1</accession>
<dbReference type="EMBL" id="SJPS01000001">
    <property type="protein sequence ID" value="TWU30450.1"/>
    <property type="molecule type" value="Genomic_DNA"/>
</dbReference>
<evidence type="ECO:0000256" key="1">
    <source>
        <dbReference type="SAM" id="SignalP"/>
    </source>
</evidence>
<dbReference type="AlphaFoldDB" id="A0A5C6D0Q1"/>
<dbReference type="Proteomes" id="UP000318437">
    <property type="component" value="Unassembled WGS sequence"/>
</dbReference>
<feature type="signal peptide" evidence="1">
    <location>
        <begin position="1"/>
        <end position="28"/>
    </location>
</feature>
<name>A0A5C6D0Q1_9BACT</name>
<keyword evidence="3" id="KW-1185">Reference proteome</keyword>
<feature type="chain" id="PRO_5022863354" evidence="1">
    <location>
        <begin position="29"/>
        <end position="352"/>
    </location>
</feature>
<dbReference type="OrthoDB" id="250767at2"/>
<comment type="caution">
    <text evidence="2">The sequence shown here is derived from an EMBL/GenBank/DDBJ whole genome shotgun (WGS) entry which is preliminary data.</text>
</comment>
<protein>
    <submittedName>
        <fullName evidence="2">Uncharacterized protein</fullName>
    </submittedName>
</protein>